<evidence type="ECO:0000313" key="11">
    <source>
        <dbReference type="EMBL" id="MBP1993619.1"/>
    </source>
</evidence>
<comment type="caution">
    <text evidence="11">The sequence shown here is derived from an EMBL/GenBank/DDBJ whole genome shotgun (WGS) entry which is preliminary data.</text>
</comment>
<dbReference type="GO" id="GO:0008927">
    <property type="term" value="F:mannonate dehydratase activity"/>
    <property type="evidence" value="ECO:0007669"/>
    <property type="project" value="UniProtKB-EC"/>
</dbReference>
<dbReference type="Proteomes" id="UP001519287">
    <property type="component" value="Unassembled WGS sequence"/>
</dbReference>
<evidence type="ECO:0000256" key="8">
    <source>
        <dbReference type="ARBA" id="ARBA00023004"/>
    </source>
</evidence>
<name>A0ABS4J1A9_9BACL</name>
<keyword evidence="10 11" id="KW-0456">Lyase</keyword>
<dbReference type="RefSeq" id="WP_209975504.1">
    <property type="nucleotide sequence ID" value="NZ_JAGGLB010000020.1"/>
</dbReference>
<comment type="cofactor">
    <cofactor evidence="2">
        <name>Mn(2+)</name>
        <dbReference type="ChEBI" id="CHEBI:29035"/>
    </cofactor>
</comment>
<accession>A0ABS4J1A9</accession>
<keyword evidence="9" id="KW-0464">Manganese</keyword>
<dbReference type="InterPro" id="IPR004628">
    <property type="entry name" value="Man_deHydtase"/>
</dbReference>
<evidence type="ECO:0000256" key="2">
    <source>
        <dbReference type="ARBA" id="ARBA00001936"/>
    </source>
</evidence>
<evidence type="ECO:0000256" key="9">
    <source>
        <dbReference type="ARBA" id="ARBA00023211"/>
    </source>
</evidence>
<dbReference type="Gene3D" id="3.20.20.150">
    <property type="entry name" value="Divalent-metal-dependent TIM barrel enzymes"/>
    <property type="match status" value="1"/>
</dbReference>
<gene>
    <name evidence="11" type="ORF">J2Z66_005245</name>
</gene>
<keyword evidence="12" id="KW-1185">Reference proteome</keyword>
<dbReference type="PANTHER" id="PTHR30387">
    <property type="entry name" value="MANNONATE DEHYDRATASE"/>
    <property type="match status" value="1"/>
</dbReference>
<dbReference type="Pfam" id="PF03786">
    <property type="entry name" value="UxuA"/>
    <property type="match status" value="1"/>
</dbReference>
<protein>
    <recommendedName>
        <fullName evidence="7">mannonate dehydratase</fullName>
        <ecNumber evidence="7">4.2.1.8</ecNumber>
    </recommendedName>
</protein>
<evidence type="ECO:0000256" key="7">
    <source>
        <dbReference type="ARBA" id="ARBA00012927"/>
    </source>
</evidence>
<dbReference type="EC" id="4.2.1.8" evidence="7"/>
<comment type="catalytic activity">
    <reaction evidence="1">
        <text>D-mannonate = 2-dehydro-3-deoxy-D-gluconate + H2O</text>
        <dbReference type="Rhea" id="RHEA:20097"/>
        <dbReference type="ChEBI" id="CHEBI:15377"/>
        <dbReference type="ChEBI" id="CHEBI:17767"/>
        <dbReference type="ChEBI" id="CHEBI:57990"/>
        <dbReference type="EC" id="4.2.1.8"/>
    </reaction>
</comment>
<comment type="function">
    <text evidence="4">Catalyzes the dehydration of D-mannonate.</text>
</comment>
<dbReference type="SUPFAM" id="SSF51658">
    <property type="entry name" value="Xylose isomerase-like"/>
    <property type="match status" value="1"/>
</dbReference>
<sequence>MGNKLRVALGQFGALTDEMGKFAKQLGFDSIQLNTLGEDESLWEYEGLLALRQQCESYGLTLEAIENVPIQYFYKIMLGLEGRDEQIAKYQQIIRNMGKAGIPILGYHFMPDGTWRTSYTVPLRGGARGMGFDLDLVQTGAPDRTGSLPIARDPEYLKLLNSVADRVFTEEERWEYYEYFIRAVIPVAEEAGVKLALHPDDPPVPMVGGIARLFHNIDGFKKAMEIADSDAWGLDLCLGTTSSMLGGADTVREMIEYFGSRNKIVYGHFRDVQGTVPKFNECFLGEGNFSPVEMMRALKKVGFTGFIIDDHVPWIDYDEGWGYRSHAHQSGYLQGIIDAI</sequence>
<dbReference type="EMBL" id="JAGGLB010000020">
    <property type="protein sequence ID" value="MBP1993619.1"/>
    <property type="molecule type" value="Genomic_DNA"/>
</dbReference>
<keyword evidence="8" id="KW-0408">Iron</keyword>
<reference evidence="11 12" key="1">
    <citation type="submission" date="2021-03" db="EMBL/GenBank/DDBJ databases">
        <title>Genomic Encyclopedia of Type Strains, Phase IV (KMG-IV): sequencing the most valuable type-strain genomes for metagenomic binning, comparative biology and taxonomic classification.</title>
        <authorList>
            <person name="Goeker M."/>
        </authorList>
    </citation>
    <scope>NUCLEOTIDE SEQUENCE [LARGE SCALE GENOMIC DNA]</scope>
    <source>
        <strain evidence="11 12">DSM 26048</strain>
    </source>
</reference>
<evidence type="ECO:0000313" key="12">
    <source>
        <dbReference type="Proteomes" id="UP001519287"/>
    </source>
</evidence>
<evidence type="ECO:0000256" key="3">
    <source>
        <dbReference type="ARBA" id="ARBA00001954"/>
    </source>
</evidence>
<comment type="similarity">
    <text evidence="6">Belongs to the mannonate dehydratase family.</text>
</comment>
<evidence type="ECO:0000256" key="5">
    <source>
        <dbReference type="ARBA" id="ARBA00004892"/>
    </source>
</evidence>
<comment type="cofactor">
    <cofactor evidence="3">
        <name>Fe(2+)</name>
        <dbReference type="ChEBI" id="CHEBI:29033"/>
    </cofactor>
</comment>
<comment type="pathway">
    <text evidence="5">Carbohydrate metabolism; pentose and glucuronate interconversion.</text>
</comment>
<evidence type="ECO:0000256" key="4">
    <source>
        <dbReference type="ARBA" id="ARBA00002713"/>
    </source>
</evidence>
<organism evidence="11 12">
    <name type="scientific">Paenibacillus eucommiae</name>
    <dbReference type="NCBI Taxonomy" id="1355755"/>
    <lineage>
        <taxon>Bacteria</taxon>
        <taxon>Bacillati</taxon>
        <taxon>Bacillota</taxon>
        <taxon>Bacilli</taxon>
        <taxon>Bacillales</taxon>
        <taxon>Paenibacillaceae</taxon>
        <taxon>Paenibacillus</taxon>
    </lineage>
</organism>
<evidence type="ECO:0000256" key="10">
    <source>
        <dbReference type="ARBA" id="ARBA00023239"/>
    </source>
</evidence>
<proteinExistence type="inferred from homology"/>
<evidence type="ECO:0000256" key="6">
    <source>
        <dbReference type="ARBA" id="ARBA00007389"/>
    </source>
</evidence>
<evidence type="ECO:0000256" key="1">
    <source>
        <dbReference type="ARBA" id="ARBA00001794"/>
    </source>
</evidence>
<dbReference type="InterPro" id="IPR036237">
    <property type="entry name" value="Xyl_isomerase-like_sf"/>
</dbReference>
<dbReference type="PANTHER" id="PTHR30387:SF2">
    <property type="entry name" value="MANNONATE DEHYDRATASE"/>
    <property type="match status" value="1"/>
</dbReference>